<keyword evidence="2" id="KW-0489">Methyltransferase</keyword>
<keyword evidence="2" id="KW-0808">Transferase</keyword>
<dbReference type="GO" id="GO:0032259">
    <property type="term" value="P:methylation"/>
    <property type="evidence" value="ECO:0007669"/>
    <property type="project" value="UniProtKB-KW"/>
</dbReference>
<feature type="domain" description="Methyltransferase" evidence="1">
    <location>
        <begin position="50"/>
        <end position="156"/>
    </location>
</feature>
<dbReference type="GO" id="GO:0008168">
    <property type="term" value="F:methyltransferase activity"/>
    <property type="evidence" value="ECO:0007669"/>
    <property type="project" value="UniProtKB-KW"/>
</dbReference>
<dbReference type="Pfam" id="PF13847">
    <property type="entry name" value="Methyltransf_31"/>
    <property type="match status" value="1"/>
</dbReference>
<sequence>MNENGKIGQKEINNVWRKTWKEGESNLGVITNRFFVEAYPVFKKYIPDTAGKILELATGCGRFGVSIAKDFKNSKVYVSDILEESLDLARNLADELDVRNIEFSVQDCLHISFEDNYFDVVFADGVIQLFTNHIDAVSEMVRVLKPGGTLIVAVPNFWNFHTLYKSILPLLGRKFEYDYEKSFKKSELRKAFKDTGLHVQAEDGFYVGYGLFRLKRYHKMFHFWGRAINRLSKILDRFTERFFTRNFGFEIVIVGKK</sequence>
<proteinExistence type="predicted"/>
<dbReference type="InterPro" id="IPR025714">
    <property type="entry name" value="Methyltranfer_dom"/>
</dbReference>
<reference evidence="2 3" key="1">
    <citation type="journal article" date="2015" name="Nature">
        <title>rRNA introns, odd ribosomes, and small enigmatic genomes across a large radiation of phyla.</title>
        <authorList>
            <person name="Brown C.T."/>
            <person name="Hug L.A."/>
            <person name="Thomas B.C."/>
            <person name="Sharon I."/>
            <person name="Castelle C.J."/>
            <person name="Singh A."/>
            <person name="Wilkins M.J."/>
            <person name="Williams K.H."/>
            <person name="Banfield J.F."/>
        </authorList>
    </citation>
    <scope>NUCLEOTIDE SEQUENCE [LARGE SCALE GENOMIC DNA]</scope>
</reference>
<dbReference type="AlphaFoldDB" id="A0A0G0UIT9"/>
<evidence type="ECO:0000313" key="3">
    <source>
        <dbReference type="Proteomes" id="UP000033918"/>
    </source>
</evidence>
<organism evidence="2 3">
    <name type="scientific">Candidatus Wolfebacteria bacterium GW2011_GWB1_41_12</name>
    <dbReference type="NCBI Taxonomy" id="1619006"/>
    <lineage>
        <taxon>Bacteria</taxon>
        <taxon>Candidatus Wolfeibacteriota</taxon>
    </lineage>
</organism>
<gene>
    <name evidence="2" type="ORF">UU38_C0004G0061</name>
</gene>
<dbReference type="EMBL" id="LCAK01000004">
    <property type="protein sequence ID" value="KKR88699.1"/>
    <property type="molecule type" value="Genomic_DNA"/>
</dbReference>
<accession>A0A0G0UIT9</accession>
<evidence type="ECO:0000313" key="2">
    <source>
        <dbReference type="EMBL" id="KKR88699.1"/>
    </source>
</evidence>
<dbReference type="InterPro" id="IPR029063">
    <property type="entry name" value="SAM-dependent_MTases_sf"/>
</dbReference>
<dbReference type="Proteomes" id="UP000033918">
    <property type="component" value="Unassembled WGS sequence"/>
</dbReference>
<dbReference type="SUPFAM" id="SSF53335">
    <property type="entry name" value="S-adenosyl-L-methionine-dependent methyltransferases"/>
    <property type="match status" value="1"/>
</dbReference>
<protein>
    <submittedName>
        <fullName evidence="2">Demethylmenaquinone methyltransferase</fullName>
    </submittedName>
</protein>
<comment type="caution">
    <text evidence="2">The sequence shown here is derived from an EMBL/GenBank/DDBJ whole genome shotgun (WGS) entry which is preliminary data.</text>
</comment>
<name>A0A0G0UIT9_9BACT</name>
<dbReference type="PANTHER" id="PTHR43591">
    <property type="entry name" value="METHYLTRANSFERASE"/>
    <property type="match status" value="1"/>
</dbReference>
<dbReference type="CDD" id="cd02440">
    <property type="entry name" value="AdoMet_MTases"/>
    <property type="match status" value="1"/>
</dbReference>
<evidence type="ECO:0000259" key="1">
    <source>
        <dbReference type="Pfam" id="PF13847"/>
    </source>
</evidence>
<dbReference type="Gene3D" id="3.40.50.150">
    <property type="entry name" value="Vaccinia Virus protein VP39"/>
    <property type="match status" value="1"/>
</dbReference>